<dbReference type="PANTHER" id="PTHR37507:SF2">
    <property type="entry name" value="SPORULATION PROTEIN YDCC"/>
    <property type="match status" value="1"/>
</dbReference>
<accession>A0A941J1W7</accession>
<dbReference type="RefSeq" id="WP_212193011.1">
    <property type="nucleotide sequence ID" value="NZ_JAGTAR010000045.1"/>
</dbReference>
<evidence type="ECO:0000259" key="2">
    <source>
        <dbReference type="Pfam" id="PF17131"/>
    </source>
</evidence>
<evidence type="ECO:0000313" key="4">
    <source>
        <dbReference type="Proteomes" id="UP000679220"/>
    </source>
</evidence>
<dbReference type="AlphaFoldDB" id="A0A941J1W7"/>
<keyword evidence="3" id="KW-0449">Lipoprotein</keyword>
<reference evidence="3" key="1">
    <citation type="journal article" date="2018" name="Int. J. Syst. Evol. Microbiol.">
        <title>Carboxylicivirga sediminis sp. nov., isolated from coastal sediment.</title>
        <authorList>
            <person name="Wang F.Q."/>
            <person name="Ren L.H."/>
            <person name="Zou R.J."/>
            <person name="Sun Y.Z."/>
            <person name="Liu X.J."/>
            <person name="Jiang F."/>
            <person name="Liu L.J."/>
        </authorList>
    </citation>
    <scope>NUCLEOTIDE SEQUENCE</scope>
    <source>
        <strain evidence="3">JR1</strain>
    </source>
</reference>
<feature type="chain" id="PRO_5037161849" evidence="1">
    <location>
        <begin position="22"/>
        <end position="244"/>
    </location>
</feature>
<proteinExistence type="predicted"/>
<dbReference type="EMBL" id="JAGTAR010000045">
    <property type="protein sequence ID" value="MBR8537987.1"/>
    <property type="molecule type" value="Genomic_DNA"/>
</dbReference>
<name>A0A941J1W7_9BACT</name>
<reference evidence="3" key="2">
    <citation type="submission" date="2021-04" db="EMBL/GenBank/DDBJ databases">
        <authorList>
            <person name="Zhang T."/>
            <person name="Zhang Y."/>
            <person name="Lu D."/>
            <person name="Zuo D."/>
            <person name="Du Z."/>
        </authorList>
    </citation>
    <scope>NUCLEOTIDE SEQUENCE</scope>
    <source>
        <strain evidence="3">JR1</strain>
    </source>
</reference>
<comment type="caution">
    <text evidence="3">The sequence shown here is derived from an EMBL/GenBank/DDBJ whole genome shotgun (WGS) entry which is preliminary data.</text>
</comment>
<keyword evidence="1" id="KW-0732">Signal</keyword>
<dbReference type="InterPro" id="IPR033399">
    <property type="entry name" value="TP_0789-like"/>
</dbReference>
<feature type="signal peptide" evidence="1">
    <location>
        <begin position="1"/>
        <end position="21"/>
    </location>
</feature>
<gene>
    <name evidence="3" type="ORF">KDU71_20630</name>
</gene>
<dbReference type="InterPro" id="IPR052944">
    <property type="entry name" value="Sporulation_related"/>
</dbReference>
<feature type="domain" description="Uncharacterized protein TP-0789" evidence="2">
    <location>
        <begin position="63"/>
        <end position="244"/>
    </location>
</feature>
<dbReference type="Pfam" id="PF17131">
    <property type="entry name" value="LolA_like"/>
    <property type="match status" value="1"/>
</dbReference>
<dbReference type="Gene3D" id="2.50.20.10">
    <property type="entry name" value="Lipoprotein localisation LolA/LolB/LppX"/>
    <property type="match status" value="1"/>
</dbReference>
<evidence type="ECO:0000313" key="3">
    <source>
        <dbReference type="EMBL" id="MBR8537987.1"/>
    </source>
</evidence>
<dbReference type="PANTHER" id="PTHR37507">
    <property type="entry name" value="SPORULATION PROTEIN YDCC"/>
    <property type="match status" value="1"/>
</dbReference>
<dbReference type="CDD" id="cd16329">
    <property type="entry name" value="LolA_like"/>
    <property type="match status" value="1"/>
</dbReference>
<sequence length="244" mass="28174">MTRIITLLLIVSLSIVGKAQTADEIIKKIDDNMSADTRIVESSMTIHGRRNSRTITSVSYTMGTEKSFTEYLSPAREKGTKMLKLDDRLWTYYPANDRIVQISGHMLRQSLMGSDLSYEDMMDDRKLCDVYAPVIESTETIDGHKVFVLKLTAKVDNAAYYSRKLWVDETYFLPVKEELYAKSGQLLKRTVLSDFKQIKGRWYPMKFNFKDVLKQGDGTDWEIISIKFNEEIPDYLFTKAALKQ</sequence>
<keyword evidence="4" id="KW-1185">Reference proteome</keyword>
<dbReference type="Proteomes" id="UP000679220">
    <property type="component" value="Unassembled WGS sequence"/>
</dbReference>
<evidence type="ECO:0000256" key="1">
    <source>
        <dbReference type="SAM" id="SignalP"/>
    </source>
</evidence>
<organism evidence="3 4">
    <name type="scientific">Carboxylicivirga sediminis</name>
    <dbReference type="NCBI Taxonomy" id="2006564"/>
    <lineage>
        <taxon>Bacteria</taxon>
        <taxon>Pseudomonadati</taxon>
        <taxon>Bacteroidota</taxon>
        <taxon>Bacteroidia</taxon>
        <taxon>Marinilabiliales</taxon>
        <taxon>Marinilabiliaceae</taxon>
        <taxon>Carboxylicivirga</taxon>
    </lineage>
</organism>
<protein>
    <submittedName>
        <fullName evidence="3">Outer membrane lipoprotein-sorting protein</fullName>
    </submittedName>
</protein>